<dbReference type="AlphaFoldDB" id="A0A445MWU9"/>
<protein>
    <recommendedName>
        <fullName evidence="2">N-acetyltransferase domain-containing protein</fullName>
    </recommendedName>
</protein>
<name>A0A445MWU9_9BACT</name>
<evidence type="ECO:0000313" key="1">
    <source>
        <dbReference type="EMBL" id="SPD73967.1"/>
    </source>
</evidence>
<reference evidence="1" key="1">
    <citation type="submission" date="2018-01" db="EMBL/GenBank/DDBJ databases">
        <authorList>
            <person name="Regsiter A."/>
            <person name="William W."/>
        </authorList>
    </citation>
    <scope>NUCLEOTIDE SEQUENCE</scope>
    <source>
        <strain evidence="1">TRIP AH-1</strain>
    </source>
</reference>
<accession>A0A445MWU9</accession>
<proteinExistence type="predicted"/>
<evidence type="ECO:0008006" key="2">
    <source>
        <dbReference type="Google" id="ProtNLM"/>
    </source>
</evidence>
<gene>
    <name evidence="1" type="ORF">PITCH_A2030111</name>
</gene>
<organism evidence="1">
    <name type="scientific">uncultured Desulfobacterium sp</name>
    <dbReference type="NCBI Taxonomy" id="201089"/>
    <lineage>
        <taxon>Bacteria</taxon>
        <taxon>Pseudomonadati</taxon>
        <taxon>Thermodesulfobacteriota</taxon>
        <taxon>Desulfobacteria</taxon>
        <taxon>Desulfobacterales</taxon>
        <taxon>Desulfobacteriaceae</taxon>
        <taxon>Desulfobacterium</taxon>
        <taxon>environmental samples</taxon>
    </lineage>
</organism>
<sequence>MNIRIATNQDRDDVQRVHMRAFPDCSKFIGGKKLLFNLRKLWKLIL</sequence>
<dbReference type="EMBL" id="OJIN01000117">
    <property type="protein sequence ID" value="SPD73967.1"/>
    <property type="molecule type" value="Genomic_DNA"/>
</dbReference>